<accession>A0A5B7H0X8</accession>
<feature type="compositionally biased region" description="Polar residues" evidence="1">
    <location>
        <begin position="53"/>
        <end position="64"/>
    </location>
</feature>
<keyword evidence="3" id="KW-1185">Reference proteome</keyword>
<dbReference type="AlphaFoldDB" id="A0A5B7H0X8"/>
<name>A0A5B7H0X8_PORTR</name>
<dbReference type="EMBL" id="VSRR010023890">
    <property type="protein sequence ID" value="MPC65820.1"/>
    <property type="molecule type" value="Genomic_DNA"/>
</dbReference>
<proteinExistence type="predicted"/>
<gene>
    <name evidence="2" type="ORF">E2C01_059956</name>
</gene>
<organism evidence="2 3">
    <name type="scientific">Portunus trituberculatus</name>
    <name type="common">Swimming crab</name>
    <name type="synonym">Neptunus trituberculatus</name>
    <dbReference type="NCBI Taxonomy" id="210409"/>
    <lineage>
        <taxon>Eukaryota</taxon>
        <taxon>Metazoa</taxon>
        <taxon>Ecdysozoa</taxon>
        <taxon>Arthropoda</taxon>
        <taxon>Crustacea</taxon>
        <taxon>Multicrustacea</taxon>
        <taxon>Malacostraca</taxon>
        <taxon>Eumalacostraca</taxon>
        <taxon>Eucarida</taxon>
        <taxon>Decapoda</taxon>
        <taxon>Pleocyemata</taxon>
        <taxon>Brachyura</taxon>
        <taxon>Eubrachyura</taxon>
        <taxon>Portunoidea</taxon>
        <taxon>Portunidae</taxon>
        <taxon>Portuninae</taxon>
        <taxon>Portunus</taxon>
    </lineage>
</organism>
<comment type="caution">
    <text evidence="2">The sequence shown here is derived from an EMBL/GenBank/DDBJ whole genome shotgun (WGS) entry which is preliminary data.</text>
</comment>
<protein>
    <submittedName>
        <fullName evidence="2">Uncharacterized protein</fullName>
    </submittedName>
</protein>
<evidence type="ECO:0000313" key="3">
    <source>
        <dbReference type="Proteomes" id="UP000324222"/>
    </source>
</evidence>
<sequence length="64" mass="7494">MFNRNLGEAFLSSPEPDYEKKQHFVLLRNVPQDHDNNEAMTKMTRCPERRTNGCENTYSNSTTE</sequence>
<evidence type="ECO:0000313" key="2">
    <source>
        <dbReference type="EMBL" id="MPC65820.1"/>
    </source>
</evidence>
<dbReference type="Proteomes" id="UP000324222">
    <property type="component" value="Unassembled WGS sequence"/>
</dbReference>
<reference evidence="2 3" key="1">
    <citation type="submission" date="2019-05" db="EMBL/GenBank/DDBJ databases">
        <title>Another draft genome of Portunus trituberculatus and its Hox gene families provides insights of decapod evolution.</title>
        <authorList>
            <person name="Jeong J.-H."/>
            <person name="Song I."/>
            <person name="Kim S."/>
            <person name="Choi T."/>
            <person name="Kim D."/>
            <person name="Ryu S."/>
            <person name="Kim W."/>
        </authorList>
    </citation>
    <scope>NUCLEOTIDE SEQUENCE [LARGE SCALE GENOMIC DNA]</scope>
    <source>
        <tissue evidence="2">Muscle</tissue>
    </source>
</reference>
<feature type="region of interest" description="Disordered" evidence="1">
    <location>
        <begin position="29"/>
        <end position="64"/>
    </location>
</feature>
<evidence type="ECO:0000256" key="1">
    <source>
        <dbReference type="SAM" id="MobiDB-lite"/>
    </source>
</evidence>